<dbReference type="EMBL" id="CP039370">
    <property type="protein sequence ID" value="QPJ58572.1"/>
    <property type="molecule type" value="Genomic_DNA"/>
</dbReference>
<dbReference type="Proteomes" id="UP000594451">
    <property type="component" value="Chromosome"/>
</dbReference>
<dbReference type="AlphaFoldDB" id="A0A7T0BSN1"/>
<organism evidence="2 3">
    <name type="scientific">Candidatus Pinguicoccus supinus</name>
    <dbReference type="NCBI Taxonomy" id="2529394"/>
    <lineage>
        <taxon>Bacteria</taxon>
        <taxon>Pseudomonadati</taxon>
        <taxon>Verrucomicrobiota</taxon>
        <taxon>Candidatus Pinguicoccus</taxon>
    </lineage>
</organism>
<evidence type="ECO:0000313" key="2">
    <source>
        <dbReference type="EMBL" id="QPJ58572.1"/>
    </source>
</evidence>
<dbReference type="Gene3D" id="3.40.50.2000">
    <property type="entry name" value="Glycogen Phosphorylase B"/>
    <property type="match status" value="2"/>
</dbReference>
<accession>A0A7T0BSN1</accession>
<evidence type="ECO:0000259" key="1">
    <source>
        <dbReference type="Pfam" id="PF00534"/>
    </source>
</evidence>
<protein>
    <submittedName>
        <fullName evidence="2">Glycosyltransferase</fullName>
    </submittedName>
</protein>
<dbReference type="Pfam" id="PF00534">
    <property type="entry name" value="Glycos_transf_1"/>
    <property type="match status" value="1"/>
</dbReference>
<gene>
    <name evidence="2" type="ORF">E5P55_01295</name>
</gene>
<name>A0A7T0BSN1_9BACT</name>
<keyword evidence="3" id="KW-1185">Reference proteome</keyword>
<dbReference type="KEGG" id="psup:E5P55_01295"/>
<dbReference type="SUPFAM" id="SSF53756">
    <property type="entry name" value="UDP-Glycosyltransferase/glycogen phosphorylase"/>
    <property type="match status" value="1"/>
</dbReference>
<dbReference type="InterPro" id="IPR001296">
    <property type="entry name" value="Glyco_trans_1"/>
</dbReference>
<reference evidence="2 3" key="1">
    <citation type="journal article" date="2020" name="Sci. Rep.">
        <title>Morphology, ultrastructure, genomics, and phylogeny of Euplotes vanleeuwenhoeki sp. nov. and its ultra-reduced endosymbiont Candidatus Pinguicoccus supinus sp. nov.</title>
        <authorList>
            <person name="Serra V."/>
            <person name="Gammuto L."/>
            <person name="Nitla V."/>
            <person name="Castelli M."/>
            <person name="Lanzoni O."/>
            <person name="Sassera D."/>
            <person name="Bandi C."/>
            <person name="Sandeep B.V."/>
            <person name="Verni F."/>
            <person name="Modeo L."/>
            <person name="Petroni G."/>
        </authorList>
    </citation>
    <scope>NUCLEOTIDE SEQUENCE [LARGE SCALE GENOMIC DNA]</scope>
    <source>
        <strain evidence="2 3">KKR18_Esm</strain>
    </source>
</reference>
<proteinExistence type="predicted"/>
<dbReference type="GO" id="GO:0016757">
    <property type="term" value="F:glycosyltransferase activity"/>
    <property type="evidence" value="ECO:0007669"/>
    <property type="project" value="InterPro"/>
</dbReference>
<sequence>MLNKKVVIFQDFLRMGGTESQSLSFNETLLNNHLNATVLILVEGGVLTKKINSMPFNSVNKKLLVKHFLKRHVSLLNPDLIICMGKVCNYYISFLYKNFLNIKIISTLRSGKVFKKNVISSMSSDSIVLSNSIHSKFNFIRYGGFGYIKTISNINPHRHLKNFNKIFICKLKRKLKVKSCFLIFICAAAFRRNKGQKNLIKIIKFLRMKNTVLIFIGSGFFKDYCIYLAKLYRIENKTVYFIKSTFNILSLYQLADNSLLASTQESLPNFLIESKRYSLPIIAINSNGVDECFKHAKNGILIFMKNINLYKSKLFLFSKNNLGRQHLHARIKKSTLHIEKSFILFLKNNFYKIWSD</sequence>
<evidence type="ECO:0000313" key="3">
    <source>
        <dbReference type="Proteomes" id="UP000594451"/>
    </source>
</evidence>
<keyword evidence="2" id="KW-0808">Transferase</keyword>
<feature type="domain" description="Glycosyl transferase family 1" evidence="1">
    <location>
        <begin position="172"/>
        <end position="329"/>
    </location>
</feature>